<dbReference type="STRING" id="177437.HRM2_44640"/>
<evidence type="ECO:0000313" key="2">
    <source>
        <dbReference type="Proteomes" id="UP000000442"/>
    </source>
</evidence>
<dbReference type="AlphaFoldDB" id="C0QF19"/>
<proteinExistence type="predicted"/>
<protein>
    <submittedName>
        <fullName evidence="1">Uncharacterized protein</fullName>
    </submittedName>
</protein>
<dbReference type="HOGENOM" id="CLU_2408416_0_0_7"/>
<keyword evidence="2" id="KW-1185">Reference proteome</keyword>
<dbReference type="EMBL" id="CP001087">
    <property type="protein sequence ID" value="ACN17520.1"/>
    <property type="molecule type" value="Genomic_DNA"/>
</dbReference>
<evidence type="ECO:0000313" key="1">
    <source>
        <dbReference type="EMBL" id="ACN17520.1"/>
    </source>
</evidence>
<gene>
    <name evidence="1" type="ordered locus">HRM2_44640</name>
</gene>
<name>C0QF19_DESAH</name>
<dbReference type="KEGG" id="dat:HRM2_44640"/>
<dbReference type="Proteomes" id="UP000000442">
    <property type="component" value="Chromosome"/>
</dbReference>
<accession>C0QF19</accession>
<reference evidence="1 2" key="1">
    <citation type="journal article" date="2009" name="Environ. Microbiol.">
        <title>Genome sequence of Desulfobacterium autotrophicum HRM2, a marine sulfate reducer oxidizing organic carbon completely to carbon dioxide.</title>
        <authorList>
            <person name="Strittmatter A.W."/>
            <person name="Liesegang H."/>
            <person name="Rabus R."/>
            <person name="Decker I."/>
            <person name="Amann J."/>
            <person name="Andres S."/>
            <person name="Henne A."/>
            <person name="Fricke W.F."/>
            <person name="Martinez-Arias R."/>
            <person name="Bartels D."/>
            <person name="Goesmann A."/>
            <person name="Krause L."/>
            <person name="Puehler A."/>
            <person name="Klenk H.P."/>
            <person name="Richter M."/>
            <person name="Schuler M."/>
            <person name="Gloeckner F.O."/>
            <person name="Meyerdierks A."/>
            <person name="Gottschalk G."/>
            <person name="Amann R."/>
        </authorList>
    </citation>
    <scope>NUCLEOTIDE SEQUENCE [LARGE SCALE GENOMIC DNA]</scope>
    <source>
        <strain evidence="2">ATCC 43914 / DSM 3382 / HRM2</strain>
    </source>
</reference>
<organism evidence="1 2">
    <name type="scientific">Desulforapulum autotrophicum (strain ATCC 43914 / DSM 3382 / VKM B-1955 / HRM2)</name>
    <name type="common">Desulfobacterium autotrophicum</name>
    <dbReference type="NCBI Taxonomy" id="177437"/>
    <lineage>
        <taxon>Bacteria</taxon>
        <taxon>Pseudomonadati</taxon>
        <taxon>Thermodesulfobacteriota</taxon>
        <taxon>Desulfobacteria</taxon>
        <taxon>Desulfobacterales</taxon>
        <taxon>Desulfobacteraceae</taxon>
        <taxon>Desulforapulum</taxon>
    </lineage>
</organism>
<sequence length="92" mass="9919">MIPLDTLTRQSLFSLLYAIDQKLAEQTKEAGCPIAGGRCIFPTISASLEVALLNCKRFLKSVSACVVDVKAVAAEPRLRRYDFGAGGFIGLL</sequence>